<gene>
    <name evidence="1" type="ORF">ACFOZ7_02580</name>
</gene>
<dbReference type="GeneID" id="71855143"/>
<dbReference type="InterPro" id="IPR055944">
    <property type="entry name" value="DUF7522"/>
</dbReference>
<comment type="caution">
    <text evidence="1">The sequence shown here is derived from an EMBL/GenBank/DDBJ whole genome shotgun (WGS) entry which is preliminary data.</text>
</comment>
<proteinExistence type="predicted"/>
<organism evidence="1 2">
    <name type="scientific">Natribaculum luteum</name>
    <dbReference type="NCBI Taxonomy" id="1586232"/>
    <lineage>
        <taxon>Archaea</taxon>
        <taxon>Methanobacteriati</taxon>
        <taxon>Methanobacteriota</taxon>
        <taxon>Stenosarchaea group</taxon>
        <taxon>Halobacteria</taxon>
        <taxon>Halobacteriales</taxon>
        <taxon>Natrialbaceae</taxon>
        <taxon>Natribaculum</taxon>
    </lineage>
</organism>
<reference evidence="1 2" key="1">
    <citation type="journal article" date="2014" name="Int. J. Syst. Evol. Microbiol.">
        <title>Complete genome sequence of Corynebacterium casei LMG S-19264T (=DSM 44701T), isolated from a smear-ripened cheese.</title>
        <authorList>
            <consortium name="US DOE Joint Genome Institute (JGI-PGF)"/>
            <person name="Walter F."/>
            <person name="Albersmeier A."/>
            <person name="Kalinowski J."/>
            <person name="Ruckert C."/>
        </authorList>
    </citation>
    <scope>NUCLEOTIDE SEQUENCE [LARGE SCALE GENOMIC DNA]</scope>
    <source>
        <strain evidence="1 2">IBRC-M 10912</strain>
    </source>
</reference>
<dbReference type="RefSeq" id="WP_246968382.1">
    <property type="nucleotide sequence ID" value="NZ_CP095397.1"/>
</dbReference>
<evidence type="ECO:0000313" key="1">
    <source>
        <dbReference type="EMBL" id="MFC4245898.1"/>
    </source>
</evidence>
<protein>
    <submittedName>
        <fullName evidence="1">Uncharacterized protein</fullName>
    </submittedName>
</protein>
<evidence type="ECO:0000313" key="2">
    <source>
        <dbReference type="Proteomes" id="UP001595821"/>
    </source>
</evidence>
<accession>A0ABD5NVW5</accession>
<dbReference type="Proteomes" id="UP001595821">
    <property type="component" value="Unassembled WGS sequence"/>
</dbReference>
<dbReference type="EMBL" id="JBHSDJ010000003">
    <property type="protein sequence ID" value="MFC4245898.1"/>
    <property type="molecule type" value="Genomic_DNA"/>
</dbReference>
<name>A0ABD5NVW5_9EURY</name>
<sequence>MTDEIADERADQLISACRTAVGDQLRSLTYFTRDEFDQLYLRSDLERDADLAGFVDYESIGFDAHTAYRGSELGDYQFTIRVFDEGFLLRVTTETEGVFATTDGVTIQDFREAATALATILEGI</sequence>
<dbReference type="Pfam" id="PF24366">
    <property type="entry name" value="DUF7522"/>
    <property type="match status" value="1"/>
</dbReference>
<dbReference type="AlphaFoldDB" id="A0ABD5NVW5"/>